<reference key="2">
    <citation type="submission" date="2010-11" db="EMBL/GenBank/DDBJ databases">
        <authorList>
            <person name="Lin H."/>
            <person name="Doddapaneni H.V."/>
            <person name="Lou B."/>
            <person name="Civerolo E.L."/>
            <person name="Chen C."/>
            <person name="Duan Y."/>
            <person name="Zhou L."/>
            <person name="Glynn J."/>
        </authorList>
    </citation>
    <scope>NUCLEOTIDE SEQUENCE</scope>
    <source>
        <strain>CLso-ZC1</strain>
    </source>
</reference>
<name>E4UC58_LIBSC</name>
<dbReference type="KEGG" id="lso:CKC_00985"/>
<dbReference type="EMBL" id="CP002371">
    <property type="protein sequence ID" value="ADR51948.1"/>
    <property type="molecule type" value="Genomic_DNA"/>
</dbReference>
<protein>
    <submittedName>
        <fullName evidence="1">Uncharacterized protein</fullName>
    </submittedName>
</protein>
<evidence type="ECO:0000313" key="1">
    <source>
        <dbReference type="EMBL" id="ADR51948.1"/>
    </source>
</evidence>
<dbReference type="Proteomes" id="UP000007038">
    <property type="component" value="Chromosome"/>
</dbReference>
<evidence type="ECO:0000313" key="2">
    <source>
        <dbReference type="EMBL" id="ADR52915.1"/>
    </source>
</evidence>
<sequence>MLSPKLKYYTPTEIGEMLTPKLTVPQVNYMLVQDGFQLEDKHDDPHKPMWSKLVADQIQYAINATIIAYIADGMREDEIEAERN</sequence>
<dbReference type="GeneID" id="96886595"/>
<proteinExistence type="predicted"/>
<dbReference type="KEGG" id="lso:CKC_05850"/>
<dbReference type="AlphaFoldDB" id="E4UC58"/>
<gene>
    <name evidence="1" type="ordered locus">CKC_00985</name>
    <name evidence="2" type="ordered locus">CKC_05850</name>
</gene>
<dbReference type="STRING" id="658172.CKC_00985"/>
<dbReference type="RefSeq" id="WP_013461604.1">
    <property type="nucleotide sequence ID" value="NC_014774.1"/>
</dbReference>
<accession>E4UC58</accession>
<organism evidence="1 3">
    <name type="scientific">Liberibacter solanacearum (strain CLso-ZC1)</name>
    <dbReference type="NCBI Taxonomy" id="658172"/>
    <lineage>
        <taxon>Bacteria</taxon>
        <taxon>Pseudomonadati</taxon>
        <taxon>Pseudomonadota</taxon>
        <taxon>Alphaproteobacteria</taxon>
        <taxon>Hyphomicrobiales</taxon>
        <taxon>Rhizobiaceae</taxon>
        <taxon>Liberibacter</taxon>
    </lineage>
</organism>
<dbReference type="EMBL" id="CP002371">
    <property type="protein sequence ID" value="ADR52915.1"/>
    <property type="molecule type" value="Genomic_DNA"/>
</dbReference>
<reference evidence="3" key="1">
    <citation type="submission" date="2010-11" db="EMBL/GenBank/DDBJ databases">
        <title>Complete genome sequence of Candidatus Liberibacter solanacearum CLso-ZC1.</title>
        <authorList>
            <person name="Lin H."/>
            <person name="Doddapaneni H.V."/>
            <person name="Lou B."/>
            <person name="Civerolo E.L."/>
            <person name="Chen C."/>
            <person name="Duan Y."/>
            <person name="Zhou L."/>
            <person name="Glynn J."/>
        </authorList>
    </citation>
    <scope>NUCLEOTIDE SEQUENCE [LARGE SCALE GENOMIC DNA]</scope>
    <source>
        <strain evidence="3">CLso-ZC1</strain>
    </source>
</reference>
<evidence type="ECO:0000313" key="3">
    <source>
        <dbReference type="Proteomes" id="UP000007038"/>
    </source>
</evidence>
<dbReference type="HOGENOM" id="CLU_2523541_0_0_5"/>
<reference evidence="1 3" key="3">
    <citation type="journal article" date="2011" name="PLoS ONE">
        <title>The Complete Genome Sequence of 'Candidatus Liberibacter solanacearum', the Bacterium Associated with Potato Zebra Chip Disease.</title>
        <authorList>
            <person name="Lin H."/>
            <person name="Lou B."/>
            <person name="Glynn J.M."/>
            <person name="Doddapaneni H."/>
            <person name="Civerolo E.L."/>
            <person name="Chen C."/>
            <person name="Duan Y."/>
            <person name="Zhou L."/>
            <person name="Vahling C.M."/>
        </authorList>
    </citation>
    <scope>NUCLEOTIDE SEQUENCE [LARGE SCALE GENOMIC DNA]</scope>
    <source>
        <strain evidence="1 3">CLso-ZC1</strain>
    </source>
</reference>